<name>A0ABD2ZTQ6_9GENT</name>
<keyword evidence="2" id="KW-0520">NAD</keyword>
<gene>
    <name evidence="3" type="ORF">ACH5RR_015660</name>
</gene>
<evidence type="ECO:0000256" key="2">
    <source>
        <dbReference type="ARBA" id="ARBA00023027"/>
    </source>
</evidence>
<dbReference type="PANTHER" id="PTHR11082">
    <property type="entry name" value="TRNA-DIHYDROURIDINE SYNTHASE"/>
    <property type="match status" value="1"/>
</dbReference>
<accession>A0ABD2ZTQ6</accession>
<sequence>MQEENQDASKDNLNLLVLNSNEEIYEEEVEQADLLEDKGLTYSNSKDDLSLFLGKTTADLLAYFLEFECPDGSNKTGVQEWKRISNLIAKKLQNSGASPSSCVRTFTRESYNHRTLTGIEGVLSAESLLENLALFGGYRTVEWVMGSEDVCVDGPLDQSDLLVEYLKFCERYPVPWRMIRSHVHKMLGEWFRIHANVRDDLNAQSKLTFEFLFSLVNQLRELGVRIPLYVKDSCVERVSANATAT</sequence>
<protein>
    <submittedName>
        <fullName evidence="3">Uncharacterized protein</fullName>
    </submittedName>
</protein>
<dbReference type="AlphaFoldDB" id="A0ABD2ZTQ6"/>
<organism evidence="3 4">
    <name type="scientific">Cinchona calisaya</name>
    <dbReference type="NCBI Taxonomy" id="153742"/>
    <lineage>
        <taxon>Eukaryota</taxon>
        <taxon>Viridiplantae</taxon>
        <taxon>Streptophyta</taxon>
        <taxon>Embryophyta</taxon>
        <taxon>Tracheophyta</taxon>
        <taxon>Spermatophyta</taxon>
        <taxon>Magnoliopsida</taxon>
        <taxon>eudicotyledons</taxon>
        <taxon>Gunneridae</taxon>
        <taxon>Pentapetalae</taxon>
        <taxon>asterids</taxon>
        <taxon>lamiids</taxon>
        <taxon>Gentianales</taxon>
        <taxon>Rubiaceae</taxon>
        <taxon>Cinchonoideae</taxon>
        <taxon>Cinchoneae</taxon>
        <taxon>Cinchona</taxon>
    </lineage>
</organism>
<keyword evidence="4" id="KW-1185">Reference proteome</keyword>
<reference evidence="3 4" key="1">
    <citation type="submission" date="2024-11" db="EMBL/GenBank/DDBJ databases">
        <title>A near-complete genome assembly of Cinchona calisaya.</title>
        <authorList>
            <person name="Lian D.C."/>
            <person name="Zhao X.W."/>
            <person name="Wei L."/>
        </authorList>
    </citation>
    <scope>NUCLEOTIDE SEQUENCE [LARGE SCALE GENOMIC DNA]</scope>
    <source>
        <tissue evidence="3">Nenye</tissue>
    </source>
</reference>
<evidence type="ECO:0000313" key="3">
    <source>
        <dbReference type="EMBL" id="KAL3522826.1"/>
    </source>
</evidence>
<evidence type="ECO:0000256" key="1">
    <source>
        <dbReference type="ARBA" id="ARBA00022857"/>
    </source>
</evidence>
<dbReference type="Proteomes" id="UP001630127">
    <property type="component" value="Unassembled WGS sequence"/>
</dbReference>
<dbReference type="PANTHER" id="PTHR11082:SF5">
    <property type="entry name" value="TRNA-DIHYDROURIDINE(16_17) SYNTHASE [NAD(P)(+)]-LIKE"/>
    <property type="match status" value="1"/>
</dbReference>
<dbReference type="EMBL" id="JBJUIK010000007">
    <property type="protein sequence ID" value="KAL3522826.1"/>
    <property type="molecule type" value="Genomic_DNA"/>
</dbReference>
<comment type="caution">
    <text evidence="3">The sequence shown here is derived from an EMBL/GenBank/DDBJ whole genome shotgun (WGS) entry which is preliminary data.</text>
</comment>
<evidence type="ECO:0000313" key="4">
    <source>
        <dbReference type="Proteomes" id="UP001630127"/>
    </source>
</evidence>
<keyword evidence="1" id="KW-0521">NADP</keyword>
<proteinExistence type="predicted"/>